<dbReference type="OrthoDB" id="30881at2759"/>
<gene>
    <name evidence="9" type="primary">RvY_13034-1</name>
    <name evidence="9" type="synonym">RvY_13034.1</name>
    <name evidence="9" type="ORF">RvY_13034</name>
</gene>
<feature type="transmembrane region" description="Helical" evidence="8">
    <location>
        <begin position="292"/>
        <end position="316"/>
    </location>
</feature>
<dbReference type="InterPro" id="IPR002794">
    <property type="entry name" value="DUF92_TMEM19"/>
</dbReference>
<dbReference type="GO" id="GO:0016020">
    <property type="term" value="C:membrane"/>
    <property type="evidence" value="ECO:0007669"/>
    <property type="project" value="UniProtKB-SubCell"/>
</dbReference>
<feature type="compositionally biased region" description="Basic and acidic residues" evidence="7">
    <location>
        <begin position="28"/>
        <end position="37"/>
    </location>
</feature>
<proteinExistence type="inferred from homology"/>
<organism evidence="9 10">
    <name type="scientific">Ramazzottius varieornatus</name>
    <name type="common">Water bear</name>
    <name type="synonym">Tardigrade</name>
    <dbReference type="NCBI Taxonomy" id="947166"/>
    <lineage>
        <taxon>Eukaryota</taxon>
        <taxon>Metazoa</taxon>
        <taxon>Ecdysozoa</taxon>
        <taxon>Tardigrada</taxon>
        <taxon>Eutardigrada</taxon>
        <taxon>Parachela</taxon>
        <taxon>Hypsibioidea</taxon>
        <taxon>Ramazzottiidae</taxon>
        <taxon>Ramazzottius</taxon>
    </lineage>
</organism>
<dbReference type="AlphaFoldDB" id="A0A1D1VLH9"/>
<evidence type="ECO:0000256" key="1">
    <source>
        <dbReference type="ARBA" id="ARBA00004141"/>
    </source>
</evidence>
<reference evidence="9 10" key="1">
    <citation type="journal article" date="2016" name="Nat. Commun.">
        <title>Extremotolerant tardigrade genome and improved radiotolerance of human cultured cells by tardigrade-unique protein.</title>
        <authorList>
            <person name="Hashimoto T."/>
            <person name="Horikawa D.D."/>
            <person name="Saito Y."/>
            <person name="Kuwahara H."/>
            <person name="Kozuka-Hata H."/>
            <person name="Shin-I T."/>
            <person name="Minakuchi Y."/>
            <person name="Ohishi K."/>
            <person name="Motoyama A."/>
            <person name="Aizu T."/>
            <person name="Enomoto A."/>
            <person name="Kondo K."/>
            <person name="Tanaka S."/>
            <person name="Hara Y."/>
            <person name="Koshikawa S."/>
            <person name="Sagara H."/>
            <person name="Miura T."/>
            <person name="Yokobori S."/>
            <person name="Miyagawa K."/>
            <person name="Suzuki Y."/>
            <person name="Kubo T."/>
            <person name="Oyama M."/>
            <person name="Kohara Y."/>
            <person name="Fujiyama A."/>
            <person name="Arakawa K."/>
            <person name="Katayama T."/>
            <person name="Toyoda A."/>
            <person name="Kunieda T."/>
        </authorList>
    </citation>
    <scope>NUCLEOTIDE SEQUENCE [LARGE SCALE GENOMIC DNA]</scope>
    <source>
        <strain evidence="9 10">YOKOZUNA-1</strain>
    </source>
</reference>
<evidence type="ECO:0000256" key="8">
    <source>
        <dbReference type="SAM" id="Phobius"/>
    </source>
</evidence>
<dbReference type="Proteomes" id="UP000186922">
    <property type="component" value="Unassembled WGS sequence"/>
</dbReference>
<feature type="transmembrane region" description="Helical" evidence="8">
    <location>
        <begin position="58"/>
        <end position="79"/>
    </location>
</feature>
<comment type="subcellular location">
    <subcellularLocation>
        <location evidence="1">Membrane</location>
        <topology evidence="1">Multi-pass membrane protein</topology>
    </subcellularLocation>
</comment>
<feature type="transmembrane region" description="Helical" evidence="8">
    <location>
        <begin position="116"/>
        <end position="141"/>
    </location>
</feature>
<dbReference type="Pfam" id="PF01940">
    <property type="entry name" value="DUF92"/>
    <property type="match status" value="1"/>
</dbReference>
<accession>A0A1D1VLH9</accession>
<keyword evidence="6 8" id="KW-0472">Membrane</keyword>
<feature type="compositionally biased region" description="Polar residues" evidence="7">
    <location>
        <begin position="16"/>
        <end position="27"/>
    </location>
</feature>
<protein>
    <recommendedName>
        <fullName evidence="3">Transmembrane protein 19</fullName>
    </recommendedName>
</protein>
<comment type="similarity">
    <text evidence="2">Belongs to the TMEM19 family.</text>
</comment>
<feature type="transmembrane region" description="Helical" evidence="8">
    <location>
        <begin position="86"/>
        <end position="104"/>
    </location>
</feature>
<comment type="caution">
    <text evidence="9">The sequence shown here is derived from an EMBL/GenBank/DDBJ whole genome shotgun (WGS) entry which is preliminary data.</text>
</comment>
<evidence type="ECO:0000313" key="9">
    <source>
        <dbReference type="EMBL" id="GAV02472.1"/>
    </source>
</evidence>
<keyword evidence="5 8" id="KW-1133">Transmembrane helix</keyword>
<dbReference type="PANTHER" id="PTHR13353:SF5">
    <property type="entry name" value="TRANSMEMBRANE PROTEIN 19"/>
    <property type="match status" value="1"/>
</dbReference>
<keyword evidence="10" id="KW-1185">Reference proteome</keyword>
<sequence length="384" mass="41470">MQGDDGLTSVRRRQQLDNSAEQSASSKTPKDGLATKRSSDEAISRIVSDYSTAYTMAFGLPAMMLTALLFHVFVIVFRANDEPTSVVRWSLAILFPAILALHGFRRKSLSISGAVAGFVVGFIMTMGSYGFATSMFAFFILGSSATKVRAEVKRKIEADYMEGGQRTWIQVLCNGGPAVTFALFSIIENGCGEKPLDFSQFYHATFNALGVLGCLSCACGDTLASELGAVFSKNEPRLITTLQRVPRGTNGGVSKVGLWASFLGGIFIGIVFYVMTLLFAWDYIVLHESQQWPVILIAGFSGLLGSLIDSLLGALFQFSGLDKERRIVNTPGPGITKICGRELLDNHAVNLISCALTSLICPNIGLAVYQALHQLSPITNLETC</sequence>
<evidence type="ECO:0000256" key="4">
    <source>
        <dbReference type="ARBA" id="ARBA00022692"/>
    </source>
</evidence>
<keyword evidence="4 8" id="KW-0812">Transmembrane</keyword>
<evidence type="ECO:0000256" key="6">
    <source>
        <dbReference type="ARBA" id="ARBA00023136"/>
    </source>
</evidence>
<evidence type="ECO:0000313" key="10">
    <source>
        <dbReference type="Proteomes" id="UP000186922"/>
    </source>
</evidence>
<dbReference type="EMBL" id="BDGG01000008">
    <property type="protein sequence ID" value="GAV02472.1"/>
    <property type="molecule type" value="Genomic_DNA"/>
</dbReference>
<dbReference type="STRING" id="947166.A0A1D1VLH9"/>
<feature type="region of interest" description="Disordered" evidence="7">
    <location>
        <begin position="1"/>
        <end position="37"/>
    </location>
</feature>
<evidence type="ECO:0000256" key="2">
    <source>
        <dbReference type="ARBA" id="ARBA00009012"/>
    </source>
</evidence>
<evidence type="ECO:0000256" key="7">
    <source>
        <dbReference type="SAM" id="MobiDB-lite"/>
    </source>
</evidence>
<evidence type="ECO:0000256" key="5">
    <source>
        <dbReference type="ARBA" id="ARBA00022989"/>
    </source>
</evidence>
<dbReference type="PANTHER" id="PTHR13353">
    <property type="entry name" value="TRANSMEMBRANE PROTEIN 19"/>
    <property type="match status" value="1"/>
</dbReference>
<name>A0A1D1VLH9_RAMVA</name>
<feature type="transmembrane region" description="Helical" evidence="8">
    <location>
        <begin position="256"/>
        <end position="280"/>
    </location>
</feature>
<evidence type="ECO:0000256" key="3">
    <source>
        <dbReference type="ARBA" id="ARBA00014258"/>
    </source>
</evidence>